<dbReference type="EMBL" id="CP036268">
    <property type="protein sequence ID" value="QDT39007.1"/>
    <property type="molecule type" value="Genomic_DNA"/>
</dbReference>
<sequence length="56" mass="6426">MDKKSKKQLAVLRGKIQRTEQLLGAAKRQTDDPAEVTRLEKELQALHTEVEKLQVK</sequence>
<gene>
    <name evidence="2" type="ORF">Pan189_34080</name>
</gene>
<name>A0A517R537_9PLAN</name>
<keyword evidence="1" id="KW-0175">Coiled coil</keyword>
<keyword evidence="3" id="KW-1185">Reference proteome</keyword>
<evidence type="ECO:0000313" key="3">
    <source>
        <dbReference type="Proteomes" id="UP000317318"/>
    </source>
</evidence>
<evidence type="ECO:0000313" key="2">
    <source>
        <dbReference type="EMBL" id="QDT39007.1"/>
    </source>
</evidence>
<accession>A0A517R537</accession>
<dbReference type="Proteomes" id="UP000317318">
    <property type="component" value="Chromosome"/>
</dbReference>
<organism evidence="2 3">
    <name type="scientific">Stratiformator vulcanicus</name>
    <dbReference type="NCBI Taxonomy" id="2527980"/>
    <lineage>
        <taxon>Bacteria</taxon>
        <taxon>Pseudomonadati</taxon>
        <taxon>Planctomycetota</taxon>
        <taxon>Planctomycetia</taxon>
        <taxon>Planctomycetales</taxon>
        <taxon>Planctomycetaceae</taxon>
        <taxon>Stratiformator</taxon>
    </lineage>
</organism>
<evidence type="ECO:0000256" key="1">
    <source>
        <dbReference type="SAM" id="Coils"/>
    </source>
</evidence>
<proteinExistence type="predicted"/>
<dbReference type="AlphaFoldDB" id="A0A517R537"/>
<reference evidence="2 3" key="1">
    <citation type="submission" date="2019-02" db="EMBL/GenBank/DDBJ databases">
        <title>Deep-cultivation of Planctomycetes and their phenomic and genomic characterization uncovers novel biology.</title>
        <authorList>
            <person name="Wiegand S."/>
            <person name="Jogler M."/>
            <person name="Boedeker C."/>
            <person name="Pinto D."/>
            <person name="Vollmers J."/>
            <person name="Rivas-Marin E."/>
            <person name="Kohn T."/>
            <person name="Peeters S.H."/>
            <person name="Heuer A."/>
            <person name="Rast P."/>
            <person name="Oberbeckmann S."/>
            <person name="Bunk B."/>
            <person name="Jeske O."/>
            <person name="Meyerdierks A."/>
            <person name="Storesund J.E."/>
            <person name="Kallscheuer N."/>
            <person name="Luecker S."/>
            <person name="Lage O.M."/>
            <person name="Pohl T."/>
            <person name="Merkel B.J."/>
            <person name="Hornburger P."/>
            <person name="Mueller R.-W."/>
            <person name="Bruemmer F."/>
            <person name="Labrenz M."/>
            <person name="Spormann A.M."/>
            <person name="Op den Camp H."/>
            <person name="Overmann J."/>
            <person name="Amann R."/>
            <person name="Jetten M.S.M."/>
            <person name="Mascher T."/>
            <person name="Medema M.H."/>
            <person name="Devos D.P."/>
            <person name="Kaster A.-K."/>
            <person name="Ovreas L."/>
            <person name="Rohde M."/>
            <person name="Galperin M.Y."/>
            <person name="Jogler C."/>
        </authorList>
    </citation>
    <scope>NUCLEOTIDE SEQUENCE [LARGE SCALE GENOMIC DNA]</scope>
    <source>
        <strain evidence="2 3">Pan189</strain>
    </source>
</reference>
<dbReference type="KEGG" id="svp:Pan189_34080"/>
<protein>
    <submittedName>
        <fullName evidence="2">Uncharacterized protein</fullName>
    </submittedName>
</protein>
<dbReference type="RefSeq" id="WP_310820639.1">
    <property type="nucleotide sequence ID" value="NZ_CP036268.1"/>
</dbReference>
<feature type="coiled-coil region" evidence="1">
    <location>
        <begin position="9"/>
        <end position="56"/>
    </location>
</feature>